<evidence type="ECO:0000259" key="1">
    <source>
        <dbReference type="Pfam" id="PF13619"/>
    </source>
</evidence>
<dbReference type="Pfam" id="PF13619">
    <property type="entry name" value="KTSC"/>
    <property type="match status" value="1"/>
</dbReference>
<dbReference type="EMBL" id="VUMU01000001">
    <property type="protein sequence ID" value="MST56764.1"/>
    <property type="molecule type" value="Genomic_DNA"/>
</dbReference>
<comment type="caution">
    <text evidence="2">The sequence shown here is derived from an EMBL/GenBank/DDBJ whole genome shotgun (WGS) entry which is preliminary data.</text>
</comment>
<dbReference type="AlphaFoldDB" id="A0A6L5YEP6"/>
<accession>A0A6L5YEP6</accession>
<evidence type="ECO:0000313" key="2">
    <source>
        <dbReference type="EMBL" id="MST56764.1"/>
    </source>
</evidence>
<gene>
    <name evidence="2" type="ORF">FYJ59_00625</name>
</gene>
<sequence>MRRYILANPIIRSAGYDAQRQVLEMEFASDGQICQFDNVPEEIWYRFRSHHLPALFFQHFIMGHYPERKMQEIG</sequence>
<reference evidence="2 3" key="1">
    <citation type="submission" date="2019-08" db="EMBL/GenBank/DDBJ databases">
        <title>In-depth cultivation of the pig gut microbiome towards novel bacterial diversity and tailored functional studies.</title>
        <authorList>
            <person name="Wylensek D."/>
            <person name="Hitch T.C.A."/>
            <person name="Clavel T."/>
        </authorList>
    </citation>
    <scope>NUCLEOTIDE SEQUENCE [LARGE SCALE GENOMIC DNA]</scope>
    <source>
        <strain evidence="2 3">WCA3-601-WT-6H</strain>
    </source>
</reference>
<protein>
    <submittedName>
        <fullName evidence="2">KTSC domain-containing protein</fullName>
    </submittedName>
</protein>
<name>A0A6L5YEP6_9FIRM</name>
<proteinExistence type="predicted"/>
<dbReference type="Proteomes" id="UP000476055">
    <property type="component" value="Unassembled WGS sequence"/>
</dbReference>
<feature type="domain" description="KTSC" evidence="1">
    <location>
        <begin position="11"/>
        <end position="65"/>
    </location>
</feature>
<dbReference type="InterPro" id="IPR025309">
    <property type="entry name" value="KTSC_dom"/>
</dbReference>
<organism evidence="2 3">
    <name type="scientific">Waltera intestinalis</name>
    <dbReference type="NCBI Taxonomy" id="2606635"/>
    <lineage>
        <taxon>Bacteria</taxon>
        <taxon>Bacillati</taxon>
        <taxon>Bacillota</taxon>
        <taxon>Clostridia</taxon>
        <taxon>Lachnospirales</taxon>
        <taxon>Lachnospiraceae</taxon>
        <taxon>Waltera</taxon>
    </lineage>
</organism>
<keyword evidence="3" id="KW-1185">Reference proteome</keyword>
<evidence type="ECO:0000313" key="3">
    <source>
        <dbReference type="Proteomes" id="UP000476055"/>
    </source>
</evidence>